<dbReference type="SUPFAM" id="SSF52172">
    <property type="entry name" value="CheY-like"/>
    <property type="match status" value="1"/>
</dbReference>
<dbReference type="InterPro" id="IPR036097">
    <property type="entry name" value="HisK_dim/P_sf"/>
</dbReference>
<name>A0A229FUP9_9BURK</name>
<evidence type="ECO:0000256" key="4">
    <source>
        <dbReference type="ARBA" id="ARBA00022679"/>
    </source>
</evidence>
<dbReference type="EMBL" id="NJGG01000001">
    <property type="protein sequence ID" value="OXL15582.1"/>
    <property type="molecule type" value="Genomic_DNA"/>
</dbReference>
<dbReference type="Gene3D" id="1.10.287.130">
    <property type="match status" value="1"/>
</dbReference>
<dbReference type="Gene3D" id="3.40.50.2300">
    <property type="match status" value="1"/>
</dbReference>
<comment type="caution">
    <text evidence="15">The sequence shown here is derived from an EMBL/GenBank/DDBJ whole genome shotgun (WGS) entry which is preliminary data.</text>
</comment>
<organism evidence="15 16">
    <name type="scientific">Polynucleobacter cosmopolitanus</name>
    <dbReference type="NCBI Taxonomy" id="351345"/>
    <lineage>
        <taxon>Bacteria</taxon>
        <taxon>Pseudomonadati</taxon>
        <taxon>Pseudomonadota</taxon>
        <taxon>Betaproteobacteria</taxon>
        <taxon>Burkholderiales</taxon>
        <taxon>Burkholderiaceae</taxon>
        <taxon>Polynucleobacter</taxon>
    </lineage>
</organism>
<dbReference type="PANTHER" id="PTHR43047">
    <property type="entry name" value="TWO-COMPONENT HISTIDINE PROTEIN KINASE"/>
    <property type="match status" value="1"/>
</dbReference>
<dbReference type="GO" id="GO:0005886">
    <property type="term" value="C:plasma membrane"/>
    <property type="evidence" value="ECO:0007669"/>
    <property type="project" value="TreeGrafter"/>
</dbReference>
<evidence type="ECO:0000256" key="10">
    <source>
        <dbReference type="ARBA" id="ARBA00070152"/>
    </source>
</evidence>
<dbReference type="PRINTS" id="PR00344">
    <property type="entry name" value="BCTRLSENSOR"/>
</dbReference>
<dbReference type="InterPro" id="IPR003594">
    <property type="entry name" value="HATPase_dom"/>
</dbReference>
<dbReference type="Pfam" id="PF00072">
    <property type="entry name" value="Response_reg"/>
    <property type="match status" value="1"/>
</dbReference>
<keyword evidence="16" id="KW-1185">Reference proteome</keyword>
<evidence type="ECO:0000256" key="12">
    <source>
        <dbReference type="SAM" id="Phobius"/>
    </source>
</evidence>
<evidence type="ECO:0000256" key="3">
    <source>
        <dbReference type="ARBA" id="ARBA00022553"/>
    </source>
</evidence>
<evidence type="ECO:0000256" key="6">
    <source>
        <dbReference type="ARBA" id="ARBA00022777"/>
    </source>
</evidence>
<evidence type="ECO:0000256" key="2">
    <source>
        <dbReference type="ARBA" id="ARBA00012438"/>
    </source>
</evidence>
<keyword evidence="4" id="KW-0808">Transferase</keyword>
<dbReference type="SUPFAM" id="SSF55874">
    <property type="entry name" value="ATPase domain of HSP90 chaperone/DNA topoisomerase II/histidine kinase"/>
    <property type="match status" value="1"/>
</dbReference>
<dbReference type="CDD" id="cd17546">
    <property type="entry name" value="REC_hyHK_CKI1_RcsC-like"/>
    <property type="match status" value="1"/>
</dbReference>
<dbReference type="RefSeq" id="WP_089514621.1">
    <property type="nucleotide sequence ID" value="NZ_NJGG01000001.1"/>
</dbReference>
<reference evidence="15 16" key="1">
    <citation type="submission" date="2017-06" db="EMBL/GenBank/DDBJ databases">
        <title>Reclassification of a Polynucleobacter cosmopolitanus strain isolated from tropical Lake Victoria as Polynucleobacter victoriensis comb. nov.</title>
        <authorList>
            <person name="Hahn M.W."/>
        </authorList>
    </citation>
    <scope>NUCLEOTIDE SEQUENCE [LARGE SCALE GENOMIC DNA]</scope>
    <source>
        <strain evidence="15 16">MWH-MoIso2</strain>
    </source>
</reference>
<feature type="domain" description="Histidine kinase" evidence="13">
    <location>
        <begin position="343"/>
        <end position="564"/>
    </location>
</feature>
<feature type="transmembrane region" description="Helical" evidence="12">
    <location>
        <begin position="295"/>
        <end position="313"/>
    </location>
</feature>
<dbReference type="Proteomes" id="UP000215188">
    <property type="component" value="Unassembled WGS sequence"/>
</dbReference>
<keyword evidence="12" id="KW-1133">Transmembrane helix</keyword>
<evidence type="ECO:0000313" key="16">
    <source>
        <dbReference type="Proteomes" id="UP000215188"/>
    </source>
</evidence>
<dbReference type="InterPro" id="IPR005467">
    <property type="entry name" value="His_kinase_dom"/>
</dbReference>
<dbReference type="CDD" id="cd00082">
    <property type="entry name" value="HisKA"/>
    <property type="match status" value="1"/>
</dbReference>
<evidence type="ECO:0000256" key="11">
    <source>
        <dbReference type="PROSITE-ProRule" id="PRU00169"/>
    </source>
</evidence>
<feature type="transmembrane region" description="Helical" evidence="12">
    <location>
        <begin position="21"/>
        <end position="40"/>
    </location>
</feature>
<dbReference type="GO" id="GO:0009927">
    <property type="term" value="F:histidine phosphotransfer kinase activity"/>
    <property type="evidence" value="ECO:0007669"/>
    <property type="project" value="TreeGrafter"/>
</dbReference>
<dbReference type="Pfam" id="PF00512">
    <property type="entry name" value="HisKA"/>
    <property type="match status" value="1"/>
</dbReference>
<gene>
    <name evidence="15" type="ORF">AOC33_00320</name>
</gene>
<dbReference type="FunFam" id="3.30.565.10:FF:000010">
    <property type="entry name" value="Sensor histidine kinase RcsC"/>
    <property type="match status" value="1"/>
</dbReference>
<keyword evidence="8" id="KW-0843">Virulence</keyword>
<comment type="catalytic activity">
    <reaction evidence="1">
        <text>ATP + protein L-histidine = ADP + protein N-phospho-L-histidine.</text>
        <dbReference type="EC" id="2.7.13.3"/>
    </reaction>
</comment>
<evidence type="ECO:0000259" key="14">
    <source>
        <dbReference type="PROSITE" id="PS50110"/>
    </source>
</evidence>
<dbReference type="Gene3D" id="3.30.565.10">
    <property type="entry name" value="Histidine kinase-like ATPase, C-terminal domain"/>
    <property type="match status" value="1"/>
</dbReference>
<dbReference type="PROSITE" id="PS50109">
    <property type="entry name" value="HIS_KIN"/>
    <property type="match status" value="1"/>
</dbReference>
<keyword evidence="7" id="KW-0902">Two-component regulatory system</keyword>
<dbReference type="AlphaFoldDB" id="A0A229FUP9"/>
<dbReference type="InterPro" id="IPR036890">
    <property type="entry name" value="HATPase_C_sf"/>
</dbReference>
<proteinExistence type="predicted"/>
<keyword evidence="5" id="KW-0732">Signal</keyword>
<evidence type="ECO:0000256" key="1">
    <source>
        <dbReference type="ARBA" id="ARBA00000085"/>
    </source>
</evidence>
<dbReference type="CDD" id="cd16922">
    <property type="entry name" value="HATPase_EvgS-ArcB-TorS-like"/>
    <property type="match status" value="1"/>
</dbReference>
<dbReference type="InterPro" id="IPR011006">
    <property type="entry name" value="CheY-like_superfamily"/>
</dbReference>
<comment type="function">
    <text evidence="9">Member of the two-component regulatory system BvgS/BvgA. Phosphorylates BvgA via a four-step phosphorelay in response to environmental signals.</text>
</comment>
<dbReference type="SUPFAM" id="SSF47384">
    <property type="entry name" value="Homodimeric domain of signal transducing histidine kinase"/>
    <property type="match status" value="1"/>
</dbReference>
<dbReference type="EC" id="2.7.13.3" evidence="2"/>
<evidence type="ECO:0000256" key="9">
    <source>
        <dbReference type="ARBA" id="ARBA00058004"/>
    </source>
</evidence>
<dbReference type="SMART" id="SM00388">
    <property type="entry name" value="HisKA"/>
    <property type="match status" value="1"/>
</dbReference>
<protein>
    <recommendedName>
        <fullName evidence="10">Virulence sensor protein BvgS</fullName>
        <ecNumber evidence="2">2.7.13.3</ecNumber>
    </recommendedName>
</protein>
<dbReference type="InterPro" id="IPR003661">
    <property type="entry name" value="HisK_dim/P_dom"/>
</dbReference>
<accession>A0A229FUP9</accession>
<dbReference type="OrthoDB" id="9810730at2"/>
<evidence type="ECO:0000256" key="7">
    <source>
        <dbReference type="ARBA" id="ARBA00023012"/>
    </source>
</evidence>
<dbReference type="GO" id="GO:0000155">
    <property type="term" value="F:phosphorelay sensor kinase activity"/>
    <property type="evidence" value="ECO:0007669"/>
    <property type="project" value="InterPro"/>
</dbReference>
<dbReference type="SMART" id="SM00387">
    <property type="entry name" value="HATPase_c"/>
    <property type="match status" value="1"/>
</dbReference>
<dbReference type="PROSITE" id="PS50110">
    <property type="entry name" value="RESPONSE_REGULATORY"/>
    <property type="match status" value="1"/>
</dbReference>
<dbReference type="Pfam" id="PF02518">
    <property type="entry name" value="HATPase_c"/>
    <property type="match status" value="1"/>
</dbReference>
<keyword evidence="6" id="KW-0418">Kinase</keyword>
<dbReference type="PANTHER" id="PTHR43047:SF66">
    <property type="entry name" value="HISKA"/>
    <property type="match status" value="1"/>
</dbReference>
<feature type="modified residue" description="4-aspartylphosphate" evidence="11">
    <location>
        <position position="646"/>
    </location>
</feature>
<keyword evidence="12" id="KW-0812">Transmembrane</keyword>
<dbReference type="SMART" id="SM00448">
    <property type="entry name" value="REC"/>
    <property type="match status" value="1"/>
</dbReference>
<dbReference type="InterPro" id="IPR001789">
    <property type="entry name" value="Sig_transdc_resp-reg_receiver"/>
</dbReference>
<evidence type="ECO:0000313" key="15">
    <source>
        <dbReference type="EMBL" id="OXL15582.1"/>
    </source>
</evidence>
<keyword evidence="3 11" id="KW-0597">Phosphoprotein</keyword>
<evidence type="ECO:0000256" key="8">
    <source>
        <dbReference type="ARBA" id="ARBA00023026"/>
    </source>
</evidence>
<sequence>MQSHNTLQNIKNIERKIFFKYKYHLATIFLTCLIFVFGGWRGIAALVYMEQQAITIQTIKNTNNWEKIDSSLKKEMQKIDQLNLNIKKEIEQQLIKENGNLKKVSINKIYEKFPKLDDINIELVLLDPQGAPLEHQENPAYADKVAIDKSVLDEFRADLNKDNAYIFTKKDTKKIVFLRSLELPNKNIAGLLSIAISPKILISSLDDEETNLFEYIYIFDKKNMALYGESLQSNSSSEKIKINDFSSLVSIKKDGGIFFNGPPIVDSPISWAVFSSKEYFLSDWLISKKSRVRNTILVIVAMLISSALLFYFFRKFIKTERVNQLNLIELKNNIQAKEDVVSLISHEIRTPLNVIYGLSQLSEESSITREELIKNNVSIKSATKYLTKLLNEILTFNKLSANGFDLDENFHKIENIFSNIQSLFNSRNKPDVRIFFGNNVPKNMLIECDDFQLQQVLTNLIENSLKFTRQGSIEIDAEELSRGEETVLIRFSVSDTGIGIKKSEQAFIFEPFKQANPSIIRDYGGTGLGLAISKRIVERLGGQLELTSEEGVGSCFYFDIEFNFKIEDATQTESIVSTVKSSPAKIDFDSLHMNGRVLLVDDHATTLEVMEKFLQKIGLRVTTASDGESAIKEITRNKRFDMIIMDVQMPGLSGIETTKIIRLYEDENQIQRVPIISLSANSSDKNIEDCILAGMDDFIEKPTDFNKVHQVINTWIRS</sequence>
<keyword evidence="12" id="KW-0472">Membrane</keyword>
<dbReference type="InterPro" id="IPR004358">
    <property type="entry name" value="Sig_transdc_His_kin-like_C"/>
</dbReference>
<feature type="domain" description="Response regulatory" evidence="14">
    <location>
        <begin position="596"/>
        <end position="716"/>
    </location>
</feature>
<evidence type="ECO:0000259" key="13">
    <source>
        <dbReference type="PROSITE" id="PS50109"/>
    </source>
</evidence>
<evidence type="ECO:0000256" key="5">
    <source>
        <dbReference type="ARBA" id="ARBA00022729"/>
    </source>
</evidence>